<name>A0A0G3G581_9GAMM</name>
<dbReference type="SFLD" id="SFLDG01129">
    <property type="entry name" value="C1.5:_HAD__Beta-PGM__Phosphata"/>
    <property type="match status" value="1"/>
</dbReference>
<dbReference type="PATRIC" id="fig|106634.4.peg.900"/>
<dbReference type="Gene3D" id="1.20.120.1600">
    <property type="match status" value="1"/>
</dbReference>
<organism evidence="4 5">
    <name type="scientific">Thioalkalivibrio versutus</name>
    <dbReference type="NCBI Taxonomy" id="106634"/>
    <lineage>
        <taxon>Bacteria</taxon>
        <taxon>Pseudomonadati</taxon>
        <taxon>Pseudomonadota</taxon>
        <taxon>Gammaproteobacteria</taxon>
        <taxon>Chromatiales</taxon>
        <taxon>Ectothiorhodospiraceae</taxon>
        <taxon>Thioalkalivibrio</taxon>
    </lineage>
</organism>
<evidence type="ECO:0000256" key="1">
    <source>
        <dbReference type="ARBA" id="ARBA00001946"/>
    </source>
</evidence>
<evidence type="ECO:0000313" key="4">
    <source>
        <dbReference type="EMBL" id="AKJ96413.1"/>
    </source>
</evidence>
<reference evidence="4 5" key="1">
    <citation type="submission" date="2015-04" db="EMBL/GenBank/DDBJ databases">
        <title>Complete Sequence for the Genome of the Thioalkalivibrio versutus D301.</title>
        <authorList>
            <person name="Mu T."/>
            <person name="Zhou J."/>
            <person name="Xu X."/>
        </authorList>
    </citation>
    <scope>NUCLEOTIDE SEQUENCE [LARGE SCALE GENOMIC DNA]</scope>
    <source>
        <strain evidence="4 5">D301</strain>
    </source>
</reference>
<dbReference type="RefSeq" id="WP_047251904.1">
    <property type="nucleotide sequence ID" value="NZ_CP011367.1"/>
</dbReference>
<dbReference type="SFLD" id="SFLDS00003">
    <property type="entry name" value="Haloacid_Dehalogenase"/>
    <property type="match status" value="1"/>
</dbReference>
<keyword evidence="5" id="KW-1185">Reference proteome</keyword>
<protein>
    <submittedName>
        <fullName evidence="4">Haloacid dehalogenase</fullName>
    </submittedName>
</protein>
<dbReference type="STRING" id="106634.TVD_04405"/>
<sequence>MNHAPRREPVRPRAFEPGRIRCLTFDLDDTLWPVMPVIHHAEARFYAWLREQAPEVCERFGPDALIQARTAFMRAAPDHERHDLTRLRKRWLRELAETCGCCPERLSGEGFQVFWEARNEVTPYPEAQNVLATLARHFRLGAISNGNADVFRTPLGQYFGFAVAAGEAGAAKPDPHIFDQARKHAGMEPDAILHVGDDSTADVLGALQAGFRAAWFNPQSLPWEHGHPRPCLTLGRLGQLPRQLGVDT</sequence>
<dbReference type="AlphaFoldDB" id="A0A0G3G581"/>
<dbReference type="Pfam" id="PF00702">
    <property type="entry name" value="Hydrolase"/>
    <property type="match status" value="1"/>
</dbReference>
<dbReference type="OrthoDB" id="367448at2"/>
<accession>A0A0G3G581</accession>
<evidence type="ECO:0000256" key="2">
    <source>
        <dbReference type="ARBA" id="ARBA00022801"/>
    </source>
</evidence>
<dbReference type="InterPro" id="IPR036412">
    <property type="entry name" value="HAD-like_sf"/>
</dbReference>
<proteinExistence type="predicted"/>
<dbReference type="PRINTS" id="PR00413">
    <property type="entry name" value="HADHALOGNASE"/>
</dbReference>
<dbReference type="NCBIfam" id="TIGR01509">
    <property type="entry name" value="HAD-SF-IA-v3"/>
    <property type="match status" value="1"/>
</dbReference>
<comment type="cofactor">
    <cofactor evidence="1">
        <name>Mg(2+)</name>
        <dbReference type="ChEBI" id="CHEBI:18420"/>
    </cofactor>
</comment>
<keyword evidence="2" id="KW-0378">Hydrolase</keyword>
<dbReference type="PANTHER" id="PTHR46470:SF4">
    <property type="entry name" value="5-AMINO-6-(5-PHOSPHO-D-RIBITYLAMINO)URACIL PHOSPHATASE YIGB"/>
    <property type="match status" value="1"/>
</dbReference>
<evidence type="ECO:0000313" key="5">
    <source>
        <dbReference type="Proteomes" id="UP000064201"/>
    </source>
</evidence>
<dbReference type="GO" id="GO:0009231">
    <property type="term" value="P:riboflavin biosynthetic process"/>
    <property type="evidence" value="ECO:0007669"/>
    <property type="project" value="TreeGrafter"/>
</dbReference>
<dbReference type="SUPFAM" id="SSF56784">
    <property type="entry name" value="HAD-like"/>
    <property type="match status" value="1"/>
</dbReference>
<dbReference type="PANTHER" id="PTHR46470">
    <property type="entry name" value="N-ACYLNEURAMINATE-9-PHOSPHATASE"/>
    <property type="match status" value="1"/>
</dbReference>
<dbReference type="Proteomes" id="UP000064201">
    <property type="component" value="Chromosome"/>
</dbReference>
<dbReference type="NCBIfam" id="TIGR01549">
    <property type="entry name" value="HAD-SF-IA-v1"/>
    <property type="match status" value="1"/>
</dbReference>
<dbReference type="EMBL" id="CP011367">
    <property type="protein sequence ID" value="AKJ96413.1"/>
    <property type="molecule type" value="Genomic_DNA"/>
</dbReference>
<evidence type="ECO:0000256" key="3">
    <source>
        <dbReference type="ARBA" id="ARBA00022842"/>
    </source>
</evidence>
<dbReference type="InterPro" id="IPR051400">
    <property type="entry name" value="HAD-like_hydrolase"/>
</dbReference>
<dbReference type="InterPro" id="IPR006439">
    <property type="entry name" value="HAD-SF_hydro_IA"/>
</dbReference>
<keyword evidence="3" id="KW-0460">Magnesium</keyword>
<dbReference type="Gene3D" id="3.40.50.1000">
    <property type="entry name" value="HAD superfamily/HAD-like"/>
    <property type="match status" value="1"/>
</dbReference>
<dbReference type="KEGG" id="tvr:TVD_04405"/>
<gene>
    <name evidence="4" type="ORF">TVD_04405</name>
</gene>
<dbReference type="InterPro" id="IPR023214">
    <property type="entry name" value="HAD_sf"/>
</dbReference>
<dbReference type="GO" id="GO:0016787">
    <property type="term" value="F:hydrolase activity"/>
    <property type="evidence" value="ECO:0007669"/>
    <property type="project" value="UniProtKB-KW"/>
</dbReference>